<evidence type="ECO:0000313" key="1">
    <source>
        <dbReference type="EMBL" id="KPA87293.1"/>
    </source>
</evidence>
<dbReference type="AlphaFoldDB" id="A0A0N0VIB5"/>
<sequence>MGIVVFDVASFRVRYPEFATVSDALLQAYFDEATIYLNNTECSLVTDVAKRALLLNMLVAHISALNAGVNGEAASPLVGRINSATEGSVSVTTDMGAVSGSAAWFMQTKYGAAYWQATINLRSFRYIPGRSYPA</sequence>
<keyword evidence="2" id="KW-1185">Reference proteome</keyword>
<organism evidence="1 2">
    <name type="scientific">Pseudomonas asplenii</name>
    <dbReference type="NCBI Taxonomy" id="53407"/>
    <lineage>
        <taxon>Bacteria</taxon>
        <taxon>Pseudomonadati</taxon>
        <taxon>Pseudomonadota</taxon>
        <taxon>Gammaproteobacteria</taxon>
        <taxon>Pseudomonadales</taxon>
        <taxon>Pseudomonadaceae</taxon>
        <taxon>Pseudomonas</taxon>
    </lineage>
</organism>
<name>A0A0N0VIB5_9PSED</name>
<accession>A0A0N0VIB5</accession>
<dbReference type="PATRIC" id="fig|50340.43.peg.4436"/>
<gene>
    <name evidence="1" type="ORF">PF66_06203</name>
</gene>
<evidence type="ECO:0000313" key="2">
    <source>
        <dbReference type="Proteomes" id="UP000037931"/>
    </source>
</evidence>
<evidence type="ECO:0008006" key="3">
    <source>
        <dbReference type="Google" id="ProtNLM"/>
    </source>
</evidence>
<comment type="caution">
    <text evidence="1">The sequence shown here is derived from an EMBL/GenBank/DDBJ whole genome shotgun (WGS) entry which is preliminary data.</text>
</comment>
<protein>
    <recommendedName>
        <fullName evidence="3">DUF4054 domain-containing protein</fullName>
    </recommendedName>
</protein>
<proteinExistence type="predicted"/>
<dbReference type="RefSeq" id="WP_054064725.1">
    <property type="nucleotide sequence ID" value="NZ_JSYZ01000034.1"/>
</dbReference>
<dbReference type="EMBL" id="JSYZ01000034">
    <property type="protein sequence ID" value="KPA87293.1"/>
    <property type="molecule type" value="Genomic_DNA"/>
</dbReference>
<dbReference type="InterPro" id="IPR025127">
    <property type="entry name" value="DUF4054"/>
</dbReference>
<dbReference type="STRING" id="50340.PF66_06203"/>
<reference evidence="1 2" key="1">
    <citation type="journal article" date="2015" name="PLoS ONE">
        <title>Rice-Infecting Pseudomonas Genomes Are Highly Accessorized and Harbor Multiple Putative Virulence Mechanisms to Cause Sheath Brown Rot.</title>
        <authorList>
            <person name="Quibod I.L."/>
            <person name="Grande G."/>
            <person name="Oreiro E.G."/>
            <person name="Borja F.N."/>
            <person name="Dossa G.S."/>
            <person name="Mauleon R."/>
            <person name="Cruz C.V."/>
            <person name="Oliva R."/>
        </authorList>
    </citation>
    <scope>NUCLEOTIDE SEQUENCE [LARGE SCALE GENOMIC DNA]</scope>
    <source>
        <strain evidence="1 2">IRRI 6609</strain>
    </source>
</reference>
<dbReference type="OrthoDB" id="9032784at2"/>
<dbReference type="Proteomes" id="UP000037931">
    <property type="component" value="Unassembled WGS sequence"/>
</dbReference>
<dbReference type="Pfam" id="PF13262">
    <property type="entry name" value="DUF4054"/>
    <property type="match status" value="1"/>
</dbReference>